<proteinExistence type="predicted"/>
<dbReference type="EMBL" id="JH159177">
    <property type="protein sequence ID" value="EGZ04621.1"/>
    <property type="molecule type" value="Genomic_DNA"/>
</dbReference>
<dbReference type="InParanoid" id="G5AIL1"/>
<dbReference type="Proteomes" id="UP000002640">
    <property type="component" value="Unassembled WGS sequence"/>
</dbReference>
<protein>
    <recommendedName>
        <fullName evidence="4">Tc1-like transposase DDE domain-containing protein</fullName>
    </recommendedName>
</protein>
<gene>
    <name evidence="2" type="ORF">PHYSODRAFT_343090</name>
</gene>
<dbReference type="KEGG" id="psoj:PHYSODRAFT_343090"/>
<dbReference type="Gene3D" id="3.30.420.10">
    <property type="entry name" value="Ribonuclease H-like superfamily/Ribonuclease H"/>
    <property type="match status" value="1"/>
</dbReference>
<sequence length="224" mass="25628">MIYDEATVLCVLGAARDDHDWQAVAINNNVHQQARLRPCGLPGDPARCQLLEEMNDALDARFSLRVTRQTIKRHLDARRYTVKQTHRDNNYRNLAHKKSLRQRYVIDLLSYKSQGKKIFYVDETNFNLWRSRRRGRSLRGTRAVDRNTASKGSNIHVIACISEDGFVYTEKRFGSFTPERCGVGNIKFCVTLQGCSGTTYQEPSTTRRDDRPPSSVGKNALMDS</sequence>
<dbReference type="RefSeq" id="XP_009539912.1">
    <property type="nucleotide sequence ID" value="XM_009541617.1"/>
</dbReference>
<dbReference type="GO" id="GO:0003676">
    <property type="term" value="F:nucleic acid binding"/>
    <property type="evidence" value="ECO:0007669"/>
    <property type="project" value="InterPro"/>
</dbReference>
<feature type="region of interest" description="Disordered" evidence="1">
    <location>
        <begin position="198"/>
        <end position="224"/>
    </location>
</feature>
<organism evidence="2 3">
    <name type="scientific">Phytophthora sojae (strain P6497)</name>
    <name type="common">Soybean stem and root rot agent</name>
    <name type="synonym">Phytophthora megasperma f. sp. glycines</name>
    <dbReference type="NCBI Taxonomy" id="1094619"/>
    <lineage>
        <taxon>Eukaryota</taxon>
        <taxon>Sar</taxon>
        <taxon>Stramenopiles</taxon>
        <taxon>Oomycota</taxon>
        <taxon>Peronosporomycetes</taxon>
        <taxon>Peronosporales</taxon>
        <taxon>Peronosporaceae</taxon>
        <taxon>Phytophthora</taxon>
    </lineage>
</organism>
<dbReference type="GeneID" id="20648454"/>
<dbReference type="InterPro" id="IPR036397">
    <property type="entry name" value="RNaseH_sf"/>
</dbReference>
<evidence type="ECO:0000313" key="3">
    <source>
        <dbReference type="Proteomes" id="UP000002640"/>
    </source>
</evidence>
<evidence type="ECO:0000256" key="1">
    <source>
        <dbReference type="SAM" id="MobiDB-lite"/>
    </source>
</evidence>
<dbReference type="AlphaFoldDB" id="G5AIL1"/>
<reference evidence="2 3" key="1">
    <citation type="journal article" date="2006" name="Science">
        <title>Phytophthora genome sequences uncover evolutionary origins and mechanisms of pathogenesis.</title>
        <authorList>
            <person name="Tyler B.M."/>
            <person name="Tripathy S."/>
            <person name="Zhang X."/>
            <person name="Dehal P."/>
            <person name="Jiang R.H."/>
            <person name="Aerts A."/>
            <person name="Arredondo F.D."/>
            <person name="Baxter L."/>
            <person name="Bensasson D."/>
            <person name="Beynon J.L."/>
            <person name="Chapman J."/>
            <person name="Damasceno C.M."/>
            <person name="Dorrance A.E."/>
            <person name="Dou D."/>
            <person name="Dickerman A.W."/>
            <person name="Dubchak I.L."/>
            <person name="Garbelotto M."/>
            <person name="Gijzen M."/>
            <person name="Gordon S.G."/>
            <person name="Govers F."/>
            <person name="Grunwald N.J."/>
            <person name="Huang W."/>
            <person name="Ivors K.L."/>
            <person name="Jones R.W."/>
            <person name="Kamoun S."/>
            <person name="Krampis K."/>
            <person name="Lamour K.H."/>
            <person name="Lee M.K."/>
            <person name="McDonald W.H."/>
            <person name="Medina M."/>
            <person name="Meijer H.J."/>
            <person name="Nordberg E.K."/>
            <person name="Maclean D.J."/>
            <person name="Ospina-Giraldo M.D."/>
            <person name="Morris P.F."/>
            <person name="Phuntumart V."/>
            <person name="Putnam N.H."/>
            <person name="Rash S."/>
            <person name="Rose J.K."/>
            <person name="Sakihama Y."/>
            <person name="Salamov A.A."/>
            <person name="Savidor A."/>
            <person name="Scheuring C.F."/>
            <person name="Smith B.M."/>
            <person name="Sobral B.W."/>
            <person name="Terry A."/>
            <person name="Torto-Alalibo T.A."/>
            <person name="Win J."/>
            <person name="Xu Z."/>
            <person name="Zhang H."/>
            <person name="Grigoriev I.V."/>
            <person name="Rokhsar D.S."/>
            <person name="Boore J.L."/>
        </authorList>
    </citation>
    <scope>NUCLEOTIDE SEQUENCE [LARGE SCALE GENOMIC DNA]</scope>
    <source>
        <strain evidence="2 3">P6497</strain>
    </source>
</reference>
<accession>G5AIL1</accession>
<evidence type="ECO:0000313" key="2">
    <source>
        <dbReference type="EMBL" id="EGZ04621.1"/>
    </source>
</evidence>
<name>G5AIL1_PHYSP</name>
<keyword evidence="3" id="KW-1185">Reference proteome</keyword>
<evidence type="ECO:0008006" key="4">
    <source>
        <dbReference type="Google" id="ProtNLM"/>
    </source>
</evidence>